<feature type="region of interest" description="Disordered" evidence="1">
    <location>
        <begin position="166"/>
        <end position="185"/>
    </location>
</feature>
<gene>
    <name evidence="2" type="ORF">EDM22_08355</name>
</gene>
<reference evidence="2 3" key="1">
    <citation type="submission" date="2018-10" db="EMBL/GenBank/DDBJ databases">
        <title>Isolation, diversity and antibacterial activity of antinobacteria from the wheat rhizosphere soil.</title>
        <authorList>
            <person name="Sun T."/>
        </authorList>
    </citation>
    <scope>NUCLEOTIDE SEQUENCE [LARGE SCALE GENOMIC DNA]</scope>
    <source>
        <strain evidence="2 3">SJ-23</strain>
    </source>
</reference>
<dbReference type="RefSeq" id="WP_122936606.1">
    <property type="nucleotide sequence ID" value="NZ_JBHSNT010000060.1"/>
</dbReference>
<dbReference type="EMBL" id="RHHB01000011">
    <property type="protein sequence ID" value="RNB50098.1"/>
    <property type="molecule type" value="Genomic_DNA"/>
</dbReference>
<organism evidence="2 3">
    <name type="scientific">Agromyces tardus</name>
    <dbReference type="NCBI Taxonomy" id="2583849"/>
    <lineage>
        <taxon>Bacteria</taxon>
        <taxon>Bacillati</taxon>
        <taxon>Actinomycetota</taxon>
        <taxon>Actinomycetes</taxon>
        <taxon>Micrococcales</taxon>
        <taxon>Microbacteriaceae</taxon>
        <taxon>Agromyces</taxon>
    </lineage>
</organism>
<dbReference type="Proteomes" id="UP000275048">
    <property type="component" value="Unassembled WGS sequence"/>
</dbReference>
<dbReference type="AlphaFoldDB" id="A0A3M8AFY5"/>
<comment type="caution">
    <text evidence="2">The sequence shown here is derived from an EMBL/GenBank/DDBJ whole genome shotgun (WGS) entry which is preliminary data.</text>
</comment>
<evidence type="ECO:0000256" key="1">
    <source>
        <dbReference type="SAM" id="MobiDB-lite"/>
    </source>
</evidence>
<evidence type="ECO:0000313" key="3">
    <source>
        <dbReference type="Proteomes" id="UP000275048"/>
    </source>
</evidence>
<evidence type="ECO:0000313" key="2">
    <source>
        <dbReference type="EMBL" id="RNB50098.1"/>
    </source>
</evidence>
<proteinExistence type="predicted"/>
<name>A0A3M8AFY5_9MICO</name>
<keyword evidence="3" id="KW-1185">Reference proteome</keyword>
<protein>
    <submittedName>
        <fullName evidence="2">Uncharacterized protein</fullName>
    </submittedName>
</protein>
<accession>A0A3M8AFY5</accession>
<sequence length="246" mass="25881">MNVRRLAAPLAMGGIAVCAAAVALTVAGTFGISLFEPPRAEVTAAGAAGETVAGDAEAASTVESLTLEASGSQLVTTEERTEYMGREQVIADCMAQQGVEYLPAAPWLNQDAQPRGLSFEQSLMWLNAFYGEAREDWSVPDSDWQRRGCLGAGEHAMAVARAAGTPLSAPLPEPDPNAPTEAEERASFDEAIASCMAEKGFAVVDDGREGWWLAMYGDAGTGAAYRWQDAGCSGYATHVTGNDNMH</sequence>
<dbReference type="OrthoDB" id="5007610at2"/>